<dbReference type="SUPFAM" id="SSF81631">
    <property type="entry name" value="PAP/OAS1 substrate-binding domain"/>
    <property type="match status" value="1"/>
</dbReference>
<dbReference type="Pfam" id="PF22600">
    <property type="entry name" value="MTPAP-like_central"/>
    <property type="match status" value="1"/>
</dbReference>
<evidence type="ECO:0000256" key="3">
    <source>
        <dbReference type="ARBA" id="ARBA00004496"/>
    </source>
</evidence>
<feature type="region of interest" description="Disordered" evidence="8">
    <location>
        <begin position="134"/>
        <end position="178"/>
    </location>
</feature>
<evidence type="ECO:0000313" key="11">
    <source>
        <dbReference type="EnsemblProtists" id="PYU1_T001490"/>
    </source>
</evidence>
<protein>
    <submittedName>
        <fullName evidence="11">Uncharacterized protein</fullName>
    </submittedName>
</protein>
<dbReference type="GO" id="GO:0031123">
    <property type="term" value="P:RNA 3'-end processing"/>
    <property type="evidence" value="ECO:0007669"/>
    <property type="project" value="TreeGrafter"/>
</dbReference>
<feature type="compositionally biased region" description="Low complexity" evidence="8">
    <location>
        <begin position="144"/>
        <end position="175"/>
    </location>
</feature>
<evidence type="ECO:0000256" key="8">
    <source>
        <dbReference type="SAM" id="MobiDB-lite"/>
    </source>
</evidence>
<evidence type="ECO:0000259" key="9">
    <source>
        <dbReference type="Pfam" id="PF03828"/>
    </source>
</evidence>
<dbReference type="Pfam" id="PF03828">
    <property type="entry name" value="PAP_assoc"/>
    <property type="match status" value="1"/>
</dbReference>
<accession>K3W949</accession>
<dbReference type="CDD" id="cd05402">
    <property type="entry name" value="NT_PAP_TUTase"/>
    <property type="match status" value="1"/>
</dbReference>
<feature type="compositionally biased region" description="Pro residues" evidence="8">
    <location>
        <begin position="85"/>
        <end position="96"/>
    </location>
</feature>
<name>K3W949_GLOUD</name>
<feature type="compositionally biased region" description="Low complexity" evidence="8">
    <location>
        <begin position="69"/>
        <end position="84"/>
    </location>
</feature>
<evidence type="ECO:0000256" key="6">
    <source>
        <dbReference type="ARBA" id="ARBA00022723"/>
    </source>
</evidence>
<keyword evidence="4" id="KW-0963">Cytoplasm</keyword>
<feature type="domain" description="Poly(A) RNA polymerase mitochondrial-like central palm" evidence="10">
    <location>
        <begin position="618"/>
        <end position="747"/>
    </location>
</feature>
<dbReference type="InterPro" id="IPR054708">
    <property type="entry name" value="MTPAP-like_central"/>
</dbReference>
<keyword evidence="7" id="KW-0460">Magnesium</keyword>
<feature type="compositionally biased region" description="Acidic residues" evidence="8">
    <location>
        <begin position="1033"/>
        <end position="1046"/>
    </location>
</feature>
<dbReference type="GO" id="GO:0016779">
    <property type="term" value="F:nucleotidyltransferase activity"/>
    <property type="evidence" value="ECO:0007669"/>
    <property type="project" value="TreeGrafter"/>
</dbReference>
<reference evidence="11" key="3">
    <citation type="submission" date="2015-02" db="UniProtKB">
        <authorList>
            <consortium name="EnsemblProtists"/>
        </authorList>
    </citation>
    <scope>IDENTIFICATION</scope>
    <source>
        <strain evidence="11">DAOM BR144</strain>
    </source>
</reference>
<dbReference type="EnsemblProtists" id="PYU1_T001490">
    <property type="protein sequence ID" value="PYU1_T001490"/>
    <property type="gene ID" value="PYU1_G001490"/>
</dbReference>
<dbReference type="InterPro" id="IPR043519">
    <property type="entry name" value="NT_sf"/>
</dbReference>
<dbReference type="HOGENOM" id="CLU_005786_0_0_1"/>
<organism evidence="11 12">
    <name type="scientific">Globisporangium ultimum (strain ATCC 200006 / CBS 805.95 / DAOM BR144)</name>
    <name type="common">Pythium ultimum</name>
    <dbReference type="NCBI Taxonomy" id="431595"/>
    <lineage>
        <taxon>Eukaryota</taxon>
        <taxon>Sar</taxon>
        <taxon>Stramenopiles</taxon>
        <taxon>Oomycota</taxon>
        <taxon>Peronosporomycetes</taxon>
        <taxon>Pythiales</taxon>
        <taxon>Pythiaceae</taxon>
        <taxon>Globisporangium</taxon>
    </lineage>
</organism>
<keyword evidence="6" id="KW-0479">Metal-binding</keyword>
<feature type="region of interest" description="Disordered" evidence="8">
    <location>
        <begin position="223"/>
        <end position="302"/>
    </location>
</feature>
<evidence type="ECO:0000256" key="4">
    <source>
        <dbReference type="ARBA" id="ARBA00022490"/>
    </source>
</evidence>
<comment type="subcellular location">
    <subcellularLocation>
        <location evidence="3">Cytoplasm</location>
    </subcellularLocation>
</comment>
<feature type="region of interest" description="Disordered" evidence="8">
    <location>
        <begin position="1016"/>
        <end position="1052"/>
    </location>
</feature>
<feature type="domain" description="PAP-associated" evidence="9">
    <location>
        <begin position="897"/>
        <end position="950"/>
    </location>
</feature>
<feature type="region of interest" description="Disordered" evidence="8">
    <location>
        <begin position="393"/>
        <end position="419"/>
    </location>
</feature>
<evidence type="ECO:0000256" key="1">
    <source>
        <dbReference type="ARBA" id="ARBA00001936"/>
    </source>
</evidence>
<reference evidence="12" key="1">
    <citation type="journal article" date="2010" name="Genome Biol.">
        <title>Genome sequence of the necrotrophic plant pathogen Pythium ultimum reveals original pathogenicity mechanisms and effector repertoire.</title>
        <authorList>
            <person name="Levesque C.A."/>
            <person name="Brouwer H."/>
            <person name="Cano L."/>
            <person name="Hamilton J.P."/>
            <person name="Holt C."/>
            <person name="Huitema E."/>
            <person name="Raffaele S."/>
            <person name="Robideau G.P."/>
            <person name="Thines M."/>
            <person name="Win J."/>
            <person name="Zerillo M.M."/>
            <person name="Beakes G.W."/>
            <person name="Boore J.L."/>
            <person name="Busam D."/>
            <person name="Dumas B."/>
            <person name="Ferriera S."/>
            <person name="Fuerstenberg S.I."/>
            <person name="Gachon C.M."/>
            <person name="Gaulin E."/>
            <person name="Govers F."/>
            <person name="Grenville-Briggs L."/>
            <person name="Horner N."/>
            <person name="Hostetler J."/>
            <person name="Jiang R.H."/>
            <person name="Johnson J."/>
            <person name="Krajaejun T."/>
            <person name="Lin H."/>
            <person name="Meijer H.J."/>
            <person name="Moore B."/>
            <person name="Morris P."/>
            <person name="Phuntmart V."/>
            <person name="Puiu D."/>
            <person name="Shetty J."/>
            <person name="Stajich J.E."/>
            <person name="Tripathy S."/>
            <person name="Wawra S."/>
            <person name="van West P."/>
            <person name="Whitty B.R."/>
            <person name="Coutinho P.M."/>
            <person name="Henrissat B."/>
            <person name="Martin F."/>
            <person name="Thomas P.D."/>
            <person name="Tyler B.M."/>
            <person name="De Vries R.P."/>
            <person name="Kamoun S."/>
            <person name="Yandell M."/>
            <person name="Tisserat N."/>
            <person name="Buell C.R."/>
        </authorList>
    </citation>
    <scope>NUCLEOTIDE SEQUENCE</scope>
    <source>
        <strain evidence="12">DAOM:BR144</strain>
    </source>
</reference>
<dbReference type="VEuPathDB" id="FungiDB:PYU1_G001490"/>
<dbReference type="InParanoid" id="K3W949"/>
<evidence type="ECO:0000259" key="10">
    <source>
        <dbReference type="Pfam" id="PF22600"/>
    </source>
</evidence>
<dbReference type="EMBL" id="GL376626">
    <property type="status" value="NOT_ANNOTATED_CDS"/>
    <property type="molecule type" value="Genomic_DNA"/>
</dbReference>
<evidence type="ECO:0000313" key="12">
    <source>
        <dbReference type="Proteomes" id="UP000019132"/>
    </source>
</evidence>
<reference evidence="12" key="2">
    <citation type="submission" date="2010-04" db="EMBL/GenBank/DDBJ databases">
        <authorList>
            <person name="Buell R."/>
            <person name="Hamilton J."/>
            <person name="Hostetler J."/>
        </authorList>
    </citation>
    <scope>NUCLEOTIDE SEQUENCE [LARGE SCALE GENOMIC DNA]</scope>
    <source>
        <strain evidence="12">DAOM:BR144</strain>
    </source>
</reference>
<dbReference type="Gene3D" id="1.10.1410.10">
    <property type="match status" value="1"/>
</dbReference>
<dbReference type="eggNOG" id="KOG2277">
    <property type="taxonomic scope" value="Eukaryota"/>
</dbReference>
<evidence type="ECO:0000256" key="7">
    <source>
        <dbReference type="ARBA" id="ARBA00022842"/>
    </source>
</evidence>
<dbReference type="InterPro" id="IPR002058">
    <property type="entry name" value="PAP_assoc"/>
</dbReference>
<evidence type="ECO:0000256" key="5">
    <source>
        <dbReference type="ARBA" id="ARBA00022679"/>
    </source>
</evidence>
<dbReference type="PANTHER" id="PTHR12271:SF40">
    <property type="entry name" value="POLY(A) RNA POLYMERASE GLD2"/>
    <property type="match status" value="1"/>
</dbReference>
<dbReference type="AlphaFoldDB" id="K3W949"/>
<dbReference type="GO" id="GO:0046872">
    <property type="term" value="F:metal ion binding"/>
    <property type="evidence" value="ECO:0007669"/>
    <property type="project" value="UniProtKB-KW"/>
</dbReference>
<feature type="compositionally biased region" description="Polar residues" evidence="8">
    <location>
        <begin position="292"/>
        <end position="302"/>
    </location>
</feature>
<keyword evidence="12" id="KW-1185">Reference proteome</keyword>
<comment type="cofactor">
    <cofactor evidence="1">
        <name>Mn(2+)</name>
        <dbReference type="ChEBI" id="CHEBI:29035"/>
    </cofactor>
</comment>
<sequence>MPLHGLNMGGLGGFHPSVEFGGGALSSGPGGPSNLHSAGLGPGFVPSPEDAAAMSRSQALYHLQLQQQRHLRQQQMQQQQAFQQQPPPGRLQPPPQNFGLNQPPLDFPGHNLASPHNAQFDLSQSMLRMDLNAGGLSENDANKPAPRLSSPSSSDPFASWASASTSSSSSTSSASLRDQMNQQMAALYQRDTMGNPQQQQQALHPQQPLASSGSALLGLLNTSSREFGSSSGSGSFPDLPDLSGPMLGGPPPMMMQQPLSHGNGGGLSRQTRRSPAKPLNSAAYGHRDQGFKKSSSGGSMNDVASSIEVTPEVTKPNGNIKVQVSLLAEACVPGRVLMVGLFRAGQMTNERPIFVKQVLFENKLNRNYRFLNTRITFRAPRSPGEFEFRVFENKRNNNGGTSQHQGAGDADRESSSSSYSNVTLARSNKLKVSMEYSHFIETLRSTHDKFRNAVKDGDVGATMSSLLSILRLIEQVETVFLHGNALFSEFVDSCLQLISLKELTILERFTATDSVPNAMEAFHGSMRNVLNGIQANPFVKELISDDVLQRVDVFQRELYCQVSGFYFQSKDDRRAFWQKHFGFEPLDFALGDDTGHGLLQSPFVREAVSDWIVKEAHELIPDKETFRRTRQAIYNVFHAQVISKLPIKADLDVFGSSANDFGTIESDMDMCLVLEKPATTEEKQQILRIVVLLLERQPDLFVDIDVSRLTARIPIIMFKMKDSGIECDLCVENVLAQRNTSFLRAYANADERVRILAYVIKRFVKKRRMNCAAEGTLSSYGYLLMLIHFLQRQDPPVLPVLQALPPAWDGSRRCDCTPSRVWCSLQSPQCALSERHPEMQLPSVLCKGPAGDNEASSSNGNSGKVETYFFDPFAFQDPPQKLQVLREFGKRNSASAGELLIGFFEYFGLQFDASRQVVSVRMARNLSKEEKKRESQWRMHTRLSIEDPFEIAYDVAHVLKGSRDKYIRQQFAWAYSLLMNGSLNAAANGERSQSSASLNESVAQIMAKINEEVLEPPFLQSHGTAVSAAAGAGEDDEQEQEDENEGEQSPQE</sequence>
<dbReference type="STRING" id="431595.K3W949"/>
<keyword evidence="5" id="KW-0808">Transferase</keyword>
<proteinExistence type="predicted"/>
<feature type="compositionally biased region" description="Low complexity" evidence="8">
    <location>
        <begin position="223"/>
        <end position="245"/>
    </location>
</feature>
<feature type="region of interest" description="Disordered" evidence="8">
    <location>
        <begin position="23"/>
        <end position="51"/>
    </location>
</feature>
<dbReference type="Gene3D" id="3.30.460.10">
    <property type="entry name" value="Beta Polymerase, domain 2"/>
    <property type="match status" value="1"/>
</dbReference>
<dbReference type="PANTHER" id="PTHR12271">
    <property type="entry name" value="POLY A POLYMERASE CID PAP -RELATED"/>
    <property type="match status" value="1"/>
</dbReference>
<dbReference type="GO" id="GO:0005737">
    <property type="term" value="C:cytoplasm"/>
    <property type="evidence" value="ECO:0007669"/>
    <property type="project" value="UniProtKB-SubCell"/>
</dbReference>
<evidence type="ECO:0000256" key="2">
    <source>
        <dbReference type="ARBA" id="ARBA00001946"/>
    </source>
</evidence>
<comment type="cofactor">
    <cofactor evidence="2">
        <name>Mg(2+)</name>
        <dbReference type="ChEBI" id="CHEBI:18420"/>
    </cofactor>
</comment>
<feature type="compositionally biased region" description="Polar residues" evidence="8">
    <location>
        <begin position="396"/>
        <end position="405"/>
    </location>
</feature>
<dbReference type="Proteomes" id="UP000019132">
    <property type="component" value="Unassembled WGS sequence"/>
</dbReference>
<dbReference type="SUPFAM" id="SSF81301">
    <property type="entry name" value="Nucleotidyltransferase"/>
    <property type="match status" value="1"/>
</dbReference>
<feature type="region of interest" description="Disordered" evidence="8">
    <location>
        <begin position="69"/>
        <end position="116"/>
    </location>
</feature>